<evidence type="ECO:0000313" key="3">
    <source>
        <dbReference type="Proteomes" id="UP000625711"/>
    </source>
</evidence>
<protein>
    <submittedName>
        <fullName evidence="2">Uncharacterized protein</fullName>
    </submittedName>
</protein>
<reference evidence="2" key="1">
    <citation type="submission" date="2020-08" db="EMBL/GenBank/DDBJ databases">
        <title>Genome sequencing and assembly of the red palm weevil Rhynchophorus ferrugineus.</title>
        <authorList>
            <person name="Dias G.B."/>
            <person name="Bergman C.M."/>
            <person name="Manee M."/>
        </authorList>
    </citation>
    <scope>NUCLEOTIDE SEQUENCE</scope>
    <source>
        <strain evidence="2">AA-2017</strain>
        <tissue evidence="2">Whole larva</tissue>
    </source>
</reference>
<proteinExistence type="predicted"/>
<dbReference type="Proteomes" id="UP000625711">
    <property type="component" value="Unassembled WGS sequence"/>
</dbReference>
<dbReference type="EMBL" id="JAACXV010000185">
    <property type="protein sequence ID" value="KAF7282176.1"/>
    <property type="molecule type" value="Genomic_DNA"/>
</dbReference>
<organism evidence="2 3">
    <name type="scientific">Rhynchophorus ferrugineus</name>
    <name type="common">Red palm weevil</name>
    <name type="synonym">Curculio ferrugineus</name>
    <dbReference type="NCBI Taxonomy" id="354439"/>
    <lineage>
        <taxon>Eukaryota</taxon>
        <taxon>Metazoa</taxon>
        <taxon>Ecdysozoa</taxon>
        <taxon>Arthropoda</taxon>
        <taxon>Hexapoda</taxon>
        <taxon>Insecta</taxon>
        <taxon>Pterygota</taxon>
        <taxon>Neoptera</taxon>
        <taxon>Endopterygota</taxon>
        <taxon>Coleoptera</taxon>
        <taxon>Polyphaga</taxon>
        <taxon>Cucujiformia</taxon>
        <taxon>Curculionidae</taxon>
        <taxon>Dryophthorinae</taxon>
        <taxon>Rhynchophorus</taxon>
    </lineage>
</organism>
<sequence>MQMRTGDAATFPGWTPRLAAPSRPADTRAQEMRMRRGRRSEGGWVDGRSRGLLINRSLIEALERVRRHI</sequence>
<accession>A0A834MF74</accession>
<name>A0A834MF74_RHYFE</name>
<dbReference type="AlphaFoldDB" id="A0A834MF74"/>
<feature type="region of interest" description="Disordered" evidence="1">
    <location>
        <begin position="1"/>
        <end position="43"/>
    </location>
</feature>
<evidence type="ECO:0000313" key="2">
    <source>
        <dbReference type="EMBL" id="KAF7282176.1"/>
    </source>
</evidence>
<evidence type="ECO:0000256" key="1">
    <source>
        <dbReference type="SAM" id="MobiDB-lite"/>
    </source>
</evidence>
<gene>
    <name evidence="2" type="ORF">GWI33_003100</name>
</gene>
<feature type="compositionally biased region" description="Basic and acidic residues" evidence="1">
    <location>
        <begin position="25"/>
        <end position="34"/>
    </location>
</feature>
<keyword evidence="3" id="KW-1185">Reference proteome</keyword>
<comment type="caution">
    <text evidence="2">The sequence shown here is derived from an EMBL/GenBank/DDBJ whole genome shotgun (WGS) entry which is preliminary data.</text>
</comment>